<dbReference type="eggNOG" id="COG1988">
    <property type="taxonomic scope" value="Bacteria"/>
</dbReference>
<evidence type="ECO:0000313" key="2">
    <source>
        <dbReference type="EMBL" id="ABX43655.1"/>
    </source>
</evidence>
<name>A9KSK3_LACP7</name>
<dbReference type="InterPro" id="IPR007404">
    <property type="entry name" value="YdjM-like"/>
</dbReference>
<dbReference type="HOGENOM" id="CLU_097802_1_1_9"/>
<gene>
    <name evidence="2" type="ordered locus">Cphy_3301</name>
</gene>
<proteinExistence type="predicted"/>
<dbReference type="Pfam" id="PF04307">
    <property type="entry name" value="YdjM"/>
    <property type="match status" value="1"/>
</dbReference>
<keyword evidence="1" id="KW-0472">Membrane</keyword>
<evidence type="ECO:0000313" key="3">
    <source>
        <dbReference type="Proteomes" id="UP000000370"/>
    </source>
</evidence>
<dbReference type="KEGG" id="cpy:Cphy_3301"/>
<feature type="transmembrane region" description="Helical" evidence="1">
    <location>
        <begin position="72"/>
        <end position="97"/>
    </location>
</feature>
<dbReference type="PANTHER" id="PTHR35531:SF1">
    <property type="entry name" value="INNER MEMBRANE PROTEIN YBCI-RELATED"/>
    <property type="match status" value="1"/>
</dbReference>
<dbReference type="STRING" id="357809.Cphy_3301"/>
<dbReference type="OrthoDB" id="5459053at2"/>
<dbReference type="GO" id="GO:0016787">
    <property type="term" value="F:hydrolase activity"/>
    <property type="evidence" value="ECO:0007669"/>
    <property type="project" value="UniProtKB-KW"/>
</dbReference>
<dbReference type="PANTHER" id="PTHR35531">
    <property type="entry name" value="INNER MEMBRANE PROTEIN YBCI-RELATED"/>
    <property type="match status" value="1"/>
</dbReference>
<dbReference type="Proteomes" id="UP000000370">
    <property type="component" value="Chromosome"/>
</dbReference>
<reference evidence="3" key="1">
    <citation type="submission" date="2007-11" db="EMBL/GenBank/DDBJ databases">
        <title>Complete genome sequence of Clostridium phytofermentans ISDg.</title>
        <authorList>
            <person name="Leschine S.B."/>
            <person name="Warnick T.A."/>
            <person name="Blanchard J.L."/>
            <person name="Schnell D.J."/>
            <person name="Petit E.L."/>
            <person name="LaTouf W.G."/>
            <person name="Copeland A."/>
            <person name="Lucas S."/>
            <person name="Lapidus A."/>
            <person name="Barry K."/>
            <person name="Glavina del Rio T."/>
            <person name="Dalin E."/>
            <person name="Tice H."/>
            <person name="Pitluck S."/>
            <person name="Kiss H."/>
            <person name="Brettin T."/>
            <person name="Bruce D."/>
            <person name="Detter J.C."/>
            <person name="Han C."/>
            <person name="Kuske C."/>
            <person name="Schmutz J."/>
            <person name="Larimer F."/>
            <person name="Land M."/>
            <person name="Hauser L."/>
            <person name="Kyrpides N."/>
            <person name="Kim E.A."/>
            <person name="Richardson P."/>
        </authorList>
    </citation>
    <scope>NUCLEOTIDE SEQUENCE [LARGE SCALE GENOMIC DNA]</scope>
    <source>
        <strain evidence="3">ATCC 700394 / DSM 18823 / ISDg</strain>
    </source>
</reference>
<dbReference type="EMBL" id="CP000885">
    <property type="protein sequence ID" value="ABX43655.1"/>
    <property type="molecule type" value="Genomic_DNA"/>
</dbReference>
<keyword evidence="2" id="KW-0378">Hydrolase</keyword>
<organism evidence="2 3">
    <name type="scientific">Lachnoclostridium phytofermentans (strain ATCC 700394 / DSM 18823 / ISDg)</name>
    <name type="common">Clostridium phytofermentans</name>
    <dbReference type="NCBI Taxonomy" id="357809"/>
    <lineage>
        <taxon>Bacteria</taxon>
        <taxon>Bacillati</taxon>
        <taxon>Bacillota</taxon>
        <taxon>Clostridia</taxon>
        <taxon>Lachnospirales</taxon>
        <taxon>Lachnospiraceae</taxon>
    </lineage>
</organism>
<dbReference type="AlphaFoldDB" id="A9KSK3"/>
<dbReference type="RefSeq" id="WP_012201304.1">
    <property type="nucleotide sequence ID" value="NC_010001.1"/>
</dbReference>
<protein>
    <submittedName>
        <fullName evidence="2">Membrane-bound metal-dependent hydrolase</fullName>
    </submittedName>
</protein>
<accession>A9KSK3</accession>
<keyword evidence="3" id="KW-1185">Reference proteome</keyword>
<keyword evidence="1" id="KW-0812">Transmembrane</keyword>
<keyword evidence="1" id="KW-1133">Transmembrane helix</keyword>
<evidence type="ECO:0000256" key="1">
    <source>
        <dbReference type="SAM" id="Phobius"/>
    </source>
</evidence>
<sequence length="130" mass="14700">MKGKTHIIGGLAISGLLLYCNKTYHWDLPITSFDYITASVLGSLLPDIDHKKSFLGSIVHLPIKHRTLTHSLLFLFITSIIVLQFNLSIALGLFIGISSHLILDMLPLRSKGICLFYPSKKRYSFFRIPR</sequence>